<dbReference type="PANTHER" id="PTHR10728:SF40">
    <property type="entry name" value="PATATIN FAMILY PROTEIN"/>
    <property type="match status" value="1"/>
</dbReference>
<sequence length="775" mass="81004">MWVAAGGREVFSPDRPAAVYVWSGAHQPSFEYPELSRDGPWGLPALLARPNLGVALSGGGYRAATCALGWVRGLHLLGLLPHVRYMSSNSGGSWFNGALSYSGFPVGPFLGPYVPPANLTKDALRSSLPPGSFGDTLADKTIVADAIKGVLKDLFVPGRGSFSGWTAAVAEAFLDPYGLGLQNGSVTALGTRGNVSSRVAAAYPGVPLYAAMASFPIILGSILRAETDQVFYPVEFTPLYAGDPALNTTVDPALGPGFVEPLGLNSPAPKRPPPGAPPNATLVGLQGALNVTSSKLVPLGTYVGISSSFIAQGVRPERNAGYALTGAERLQYWNQYDYRGATLSFADGAGADNLAVTPLLRRRVSSILVFVAALNSADMSPADWAVAQYDVAGLFGAVPANATSYEGLKNGITGVRPDVFNKALQVFPTEGYAQLYDALARQFAAGQPSTHRAAYTVLDNPAQAVHGGWTVENSSVTALGTRGNVSSRVAAAYPGVPLYAAMASFPIILGAILLAETDQVFYPFEFTPLYAGDPALNTAVDPALGPGFVEPLGLNSPAPERPPPGAPPNATLGALNLTASVLVPLGTYVGISSSFIAQGVRAESDAGYALSGTERLQYWNQYDYRGATLSFADGAGADNLAVTPLLRRRVSSILVFVAALNSADMPPADWAVAQYDVAGLFGAVPANATSYPGLENGITGVQPDVFNKALQVFPTEGYAQLYDALAQRFAAGQPSTHRAAYTVLDNPAQAVHGGWTVEVLWVFNMQAGRRRARAG</sequence>
<evidence type="ECO:0000313" key="2">
    <source>
        <dbReference type="Proteomes" id="UP000236333"/>
    </source>
</evidence>
<dbReference type="PANTHER" id="PTHR10728">
    <property type="entry name" value="CYTOSOLIC PHOSPHOLIPASE A2"/>
    <property type="match status" value="1"/>
</dbReference>
<accession>A0A2J8AHS6</accession>
<keyword evidence="2" id="KW-1185">Reference proteome</keyword>
<dbReference type="SUPFAM" id="SSF52151">
    <property type="entry name" value="FabD/lysophospholipase-like"/>
    <property type="match status" value="1"/>
</dbReference>
<dbReference type="GO" id="GO:0004623">
    <property type="term" value="F:phospholipase A2 activity"/>
    <property type="evidence" value="ECO:0007669"/>
    <property type="project" value="TreeGrafter"/>
</dbReference>
<comment type="caution">
    <text evidence="1">The sequence shown here is derived from an EMBL/GenBank/DDBJ whole genome shotgun (WGS) entry which is preliminary data.</text>
</comment>
<dbReference type="Proteomes" id="UP000236333">
    <property type="component" value="Unassembled WGS sequence"/>
</dbReference>
<organism evidence="1 2">
    <name type="scientific">Tetrabaena socialis</name>
    <dbReference type="NCBI Taxonomy" id="47790"/>
    <lineage>
        <taxon>Eukaryota</taxon>
        <taxon>Viridiplantae</taxon>
        <taxon>Chlorophyta</taxon>
        <taxon>core chlorophytes</taxon>
        <taxon>Chlorophyceae</taxon>
        <taxon>CS clade</taxon>
        <taxon>Chlamydomonadales</taxon>
        <taxon>Tetrabaenaceae</taxon>
        <taxon>Tetrabaena</taxon>
    </lineage>
</organism>
<dbReference type="AlphaFoldDB" id="A0A2J8AHS6"/>
<dbReference type="OrthoDB" id="4084751at2759"/>
<protein>
    <recommendedName>
        <fullName evidence="3">PLA2c domain-containing protein</fullName>
    </recommendedName>
</protein>
<feature type="non-terminal residue" evidence="1">
    <location>
        <position position="775"/>
    </location>
</feature>
<dbReference type="Gene3D" id="3.40.1090.10">
    <property type="entry name" value="Cytosolic phospholipase A2 catalytic domain"/>
    <property type="match status" value="1"/>
</dbReference>
<reference evidence="1 2" key="1">
    <citation type="journal article" date="2017" name="Mol. Biol. Evol.">
        <title>The 4-celled Tetrabaena socialis nuclear genome reveals the essential components for genetic control of cell number at the origin of multicellularity in the volvocine lineage.</title>
        <authorList>
            <person name="Featherston J."/>
            <person name="Arakaki Y."/>
            <person name="Hanschen E.R."/>
            <person name="Ferris P.J."/>
            <person name="Michod R.E."/>
            <person name="Olson B.J.S.C."/>
            <person name="Nozaki H."/>
            <person name="Durand P.M."/>
        </authorList>
    </citation>
    <scope>NUCLEOTIDE SEQUENCE [LARGE SCALE GENOMIC DNA]</scope>
    <source>
        <strain evidence="1 2">NIES-571</strain>
    </source>
</reference>
<proteinExistence type="predicted"/>
<evidence type="ECO:0008006" key="3">
    <source>
        <dbReference type="Google" id="ProtNLM"/>
    </source>
</evidence>
<dbReference type="EMBL" id="PGGS01000015">
    <property type="protein sequence ID" value="PNH12072.1"/>
    <property type="molecule type" value="Genomic_DNA"/>
</dbReference>
<name>A0A2J8AHS6_9CHLO</name>
<dbReference type="InterPro" id="IPR016035">
    <property type="entry name" value="Acyl_Trfase/lysoPLipase"/>
</dbReference>
<gene>
    <name evidence="1" type="ORF">TSOC_000999</name>
</gene>
<evidence type="ECO:0000313" key="1">
    <source>
        <dbReference type="EMBL" id="PNH12072.1"/>
    </source>
</evidence>
<dbReference type="GO" id="GO:0046475">
    <property type="term" value="P:glycerophospholipid catabolic process"/>
    <property type="evidence" value="ECO:0007669"/>
    <property type="project" value="TreeGrafter"/>
</dbReference>
<dbReference type="GO" id="GO:0005829">
    <property type="term" value="C:cytosol"/>
    <property type="evidence" value="ECO:0007669"/>
    <property type="project" value="TreeGrafter"/>
</dbReference>